<feature type="signal peptide" evidence="4">
    <location>
        <begin position="1"/>
        <end position="21"/>
    </location>
</feature>
<comment type="caution">
    <text evidence="2">Lacks conserved residue(s) required for the propagation of feature annotation.</text>
</comment>
<protein>
    <recommendedName>
        <fullName evidence="5">Chitin-binding type-1 domain-containing protein</fullName>
    </recommendedName>
</protein>
<reference evidence="6" key="3">
    <citation type="submission" date="2011-03" db="EMBL/GenBank/DDBJ databases">
        <title>Annotation of Magnaporthe poae ATCC 64411.</title>
        <authorList>
            <person name="Ma L.-J."/>
            <person name="Dead R."/>
            <person name="Young S.K."/>
            <person name="Zeng Q."/>
            <person name="Gargeya S."/>
            <person name="Fitzgerald M."/>
            <person name="Haas B."/>
            <person name="Abouelleil A."/>
            <person name="Alvarado L."/>
            <person name="Arachchi H.M."/>
            <person name="Berlin A."/>
            <person name="Brown A."/>
            <person name="Chapman S.B."/>
            <person name="Chen Z."/>
            <person name="Dunbar C."/>
            <person name="Freedman E."/>
            <person name="Gearin G."/>
            <person name="Gellesch M."/>
            <person name="Goldberg J."/>
            <person name="Griggs A."/>
            <person name="Gujja S."/>
            <person name="Heiman D."/>
            <person name="Howarth C."/>
            <person name="Larson L."/>
            <person name="Lui A."/>
            <person name="MacDonald P.J.P."/>
            <person name="Mehta T."/>
            <person name="Montmayeur A."/>
            <person name="Murphy C."/>
            <person name="Neiman D."/>
            <person name="Pearson M."/>
            <person name="Priest M."/>
            <person name="Roberts A."/>
            <person name="Saif S."/>
            <person name="Shea T."/>
            <person name="Shenoy N."/>
            <person name="Sisk P."/>
            <person name="Stolte C."/>
            <person name="Sykes S."/>
            <person name="Yandava C."/>
            <person name="Wortman J."/>
            <person name="Nusbaum C."/>
            <person name="Birren B."/>
        </authorList>
    </citation>
    <scope>NUCLEOTIDE SEQUENCE</scope>
    <source>
        <strain evidence="6">ATCC 64411</strain>
    </source>
</reference>
<dbReference type="SUPFAM" id="SSF57016">
    <property type="entry name" value="Plant lectins/antimicrobial peptides"/>
    <property type="match status" value="1"/>
</dbReference>
<proteinExistence type="predicted"/>
<dbReference type="AlphaFoldDB" id="A0A0C4E9C1"/>
<dbReference type="Proteomes" id="UP000011715">
    <property type="component" value="Unassembled WGS sequence"/>
</dbReference>
<name>A0A0C4E9C1_MAGP6</name>
<evidence type="ECO:0000259" key="5">
    <source>
        <dbReference type="PROSITE" id="PS50941"/>
    </source>
</evidence>
<keyword evidence="4" id="KW-0732">Signal</keyword>
<reference evidence="7" key="5">
    <citation type="submission" date="2015-06" db="UniProtKB">
        <authorList>
            <consortium name="EnsemblFungi"/>
        </authorList>
    </citation>
    <scope>IDENTIFICATION</scope>
    <source>
        <strain evidence="7">ATCC 64411</strain>
    </source>
</reference>
<feature type="region of interest" description="Disordered" evidence="3">
    <location>
        <begin position="122"/>
        <end position="141"/>
    </location>
</feature>
<keyword evidence="8" id="KW-1185">Reference proteome</keyword>
<evidence type="ECO:0000256" key="1">
    <source>
        <dbReference type="ARBA" id="ARBA00022669"/>
    </source>
</evidence>
<dbReference type="STRING" id="644358.A0A0C4E9C1"/>
<dbReference type="eggNOG" id="ENOG502RNA6">
    <property type="taxonomic scope" value="Eukaryota"/>
</dbReference>
<keyword evidence="2" id="KW-1015">Disulfide bond</keyword>
<dbReference type="GO" id="GO:0008061">
    <property type="term" value="F:chitin binding"/>
    <property type="evidence" value="ECO:0007669"/>
    <property type="project" value="UniProtKB-UniRule"/>
</dbReference>
<dbReference type="EnsemblFungi" id="MAPG_09201T0">
    <property type="protein sequence ID" value="MAPG_09201T0"/>
    <property type="gene ID" value="MAPG_09201"/>
</dbReference>
<evidence type="ECO:0000313" key="8">
    <source>
        <dbReference type="Proteomes" id="UP000011715"/>
    </source>
</evidence>
<feature type="chain" id="PRO_5009385965" description="Chitin-binding type-1 domain-containing protein" evidence="4">
    <location>
        <begin position="22"/>
        <end position="327"/>
    </location>
</feature>
<organism evidence="7 8">
    <name type="scientific">Magnaporthiopsis poae (strain ATCC 64411 / 73-15)</name>
    <name type="common">Kentucky bluegrass fungus</name>
    <name type="synonym">Magnaporthe poae</name>
    <dbReference type="NCBI Taxonomy" id="644358"/>
    <lineage>
        <taxon>Eukaryota</taxon>
        <taxon>Fungi</taxon>
        <taxon>Dikarya</taxon>
        <taxon>Ascomycota</taxon>
        <taxon>Pezizomycotina</taxon>
        <taxon>Sordariomycetes</taxon>
        <taxon>Sordariomycetidae</taxon>
        <taxon>Magnaporthales</taxon>
        <taxon>Magnaporthaceae</taxon>
        <taxon>Magnaporthiopsis</taxon>
    </lineage>
</organism>
<feature type="compositionally biased region" description="Low complexity" evidence="3">
    <location>
        <begin position="302"/>
        <end position="311"/>
    </location>
</feature>
<reference evidence="6" key="2">
    <citation type="submission" date="2010-05" db="EMBL/GenBank/DDBJ databases">
        <title>The Genome Sequence of Magnaporthe poae strain ATCC 64411.</title>
        <authorList>
            <consortium name="The Broad Institute Genome Sequencing Platform"/>
            <consortium name="Broad Institute Genome Sequencing Center for Infectious Disease"/>
            <person name="Ma L.-J."/>
            <person name="Dead R."/>
            <person name="Young S."/>
            <person name="Zeng Q."/>
            <person name="Koehrsen M."/>
            <person name="Alvarado L."/>
            <person name="Berlin A."/>
            <person name="Chapman S.B."/>
            <person name="Chen Z."/>
            <person name="Freedman E."/>
            <person name="Gellesch M."/>
            <person name="Goldberg J."/>
            <person name="Griggs A."/>
            <person name="Gujja S."/>
            <person name="Heilman E.R."/>
            <person name="Heiman D."/>
            <person name="Hepburn T."/>
            <person name="Howarth C."/>
            <person name="Jen D."/>
            <person name="Larson L."/>
            <person name="Mehta T."/>
            <person name="Neiman D."/>
            <person name="Pearson M."/>
            <person name="Roberts A."/>
            <person name="Saif S."/>
            <person name="Shea T."/>
            <person name="Shenoy N."/>
            <person name="Sisk P."/>
            <person name="Stolte C."/>
            <person name="Sykes S."/>
            <person name="Walk T."/>
            <person name="White J."/>
            <person name="Yandava C."/>
            <person name="Haas B."/>
            <person name="Nusbaum C."/>
            <person name="Birren B."/>
        </authorList>
    </citation>
    <scope>NUCLEOTIDE SEQUENCE</scope>
    <source>
        <strain evidence="6">ATCC 64411</strain>
    </source>
</reference>
<dbReference type="InterPro" id="IPR036861">
    <property type="entry name" value="Endochitinase-like_sf"/>
</dbReference>
<feature type="region of interest" description="Disordered" evidence="3">
    <location>
        <begin position="257"/>
        <end position="327"/>
    </location>
</feature>
<feature type="region of interest" description="Disordered" evidence="3">
    <location>
        <begin position="164"/>
        <end position="203"/>
    </location>
</feature>
<sequence>MRFPGIAASLALASLTSGVLANPASGKQGQPDAVAPGKVTETGVCGKANGFICTGSTFGQCCSASGRCGSSVSFCGEGCQSNYGSCGARAITSYAEGAPLERLKNILKNIGLSRHQWKPPHNGTHHANNGTFGAHNGTHHGPHNGTFGIHNGTHPGHRGFHKHNVTGTSDKLPKKGLDARDGAEGEVAPRCERDVEGGGNGDDEIAARRLNRATNSNSVEHTSIHFYNLRLVPVAVIPPVRACYLTVIWRAGFRAAAPQATSTNTRGTPSGRFSGPPPSGTPPARPTGSHPGATSGTPPAKPTGSRSGTPSGTPPPRPSAAPARPTR</sequence>
<dbReference type="Gene3D" id="3.30.60.10">
    <property type="entry name" value="Endochitinase-like"/>
    <property type="match status" value="1"/>
</dbReference>
<feature type="domain" description="Chitin-binding type-1" evidence="5">
    <location>
        <begin position="42"/>
        <end position="88"/>
    </location>
</feature>
<dbReference type="EMBL" id="ADBL01002254">
    <property type="status" value="NOT_ANNOTATED_CDS"/>
    <property type="molecule type" value="Genomic_DNA"/>
</dbReference>
<dbReference type="InterPro" id="IPR001002">
    <property type="entry name" value="Chitin-bd_1"/>
</dbReference>
<evidence type="ECO:0000313" key="6">
    <source>
        <dbReference type="EMBL" id="KLU90237.1"/>
    </source>
</evidence>
<dbReference type="OrthoDB" id="5224410at2759"/>
<evidence type="ECO:0000256" key="2">
    <source>
        <dbReference type="PROSITE-ProRule" id="PRU00261"/>
    </source>
</evidence>
<dbReference type="CDD" id="cd11618">
    <property type="entry name" value="ChtBD1_1"/>
    <property type="match status" value="1"/>
</dbReference>
<dbReference type="VEuPathDB" id="FungiDB:MAPG_09201"/>
<gene>
    <name evidence="6" type="ORF">MAPG_09201</name>
</gene>
<feature type="compositionally biased region" description="Basic and acidic residues" evidence="3">
    <location>
        <begin position="171"/>
        <end position="196"/>
    </location>
</feature>
<evidence type="ECO:0000313" key="7">
    <source>
        <dbReference type="EnsemblFungi" id="MAPG_09201T0"/>
    </source>
</evidence>
<dbReference type="PROSITE" id="PS50941">
    <property type="entry name" value="CHIT_BIND_I_2"/>
    <property type="match status" value="1"/>
</dbReference>
<evidence type="ECO:0000256" key="3">
    <source>
        <dbReference type="SAM" id="MobiDB-lite"/>
    </source>
</evidence>
<reference evidence="8" key="1">
    <citation type="submission" date="2010-05" db="EMBL/GenBank/DDBJ databases">
        <title>The genome sequence of Magnaporthe poae strain ATCC 64411.</title>
        <authorList>
            <person name="Ma L.-J."/>
            <person name="Dead R."/>
            <person name="Young S."/>
            <person name="Zeng Q."/>
            <person name="Koehrsen M."/>
            <person name="Alvarado L."/>
            <person name="Berlin A."/>
            <person name="Chapman S.B."/>
            <person name="Chen Z."/>
            <person name="Freedman E."/>
            <person name="Gellesch M."/>
            <person name="Goldberg J."/>
            <person name="Griggs A."/>
            <person name="Gujja S."/>
            <person name="Heilman E.R."/>
            <person name="Heiman D."/>
            <person name="Hepburn T."/>
            <person name="Howarth C."/>
            <person name="Jen D."/>
            <person name="Larson L."/>
            <person name="Mehta T."/>
            <person name="Neiman D."/>
            <person name="Pearson M."/>
            <person name="Roberts A."/>
            <person name="Saif S."/>
            <person name="Shea T."/>
            <person name="Shenoy N."/>
            <person name="Sisk P."/>
            <person name="Stolte C."/>
            <person name="Sykes S."/>
            <person name="Walk T."/>
            <person name="White J."/>
            <person name="Yandava C."/>
            <person name="Haas B."/>
            <person name="Nusbaum C."/>
            <person name="Birren B."/>
        </authorList>
    </citation>
    <scope>NUCLEOTIDE SEQUENCE [LARGE SCALE GENOMIC DNA]</scope>
    <source>
        <strain evidence="8">ATCC 64411 / 73-15</strain>
    </source>
</reference>
<reference evidence="7" key="4">
    <citation type="journal article" date="2015" name="G3 (Bethesda)">
        <title>Genome sequences of three phytopathogenic species of the Magnaporthaceae family of fungi.</title>
        <authorList>
            <person name="Okagaki L.H."/>
            <person name="Nunes C.C."/>
            <person name="Sailsbery J."/>
            <person name="Clay B."/>
            <person name="Brown D."/>
            <person name="John T."/>
            <person name="Oh Y."/>
            <person name="Young N."/>
            <person name="Fitzgerald M."/>
            <person name="Haas B.J."/>
            <person name="Zeng Q."/>
            <person name="Young S."/>
            <person name="Adiconis X."/>
            <person name="Fan L."/>
            <person name="Levin J.Z."/>
            <person name="Mitchell T.K."/>
            <person name="Okubara P.A."/>
            <person name="Farman M.L."/>
            <person name="Kohn L.M."/>
            <person name="Birren B."/>
            <person name="Ma L.-J."/>
            <person name="Dean R.A."/>
        </authorList>
    </citation>
    <scope>NUCLEOTIDE SEQUENCE</scope>
    <source>
        <strain evidence="7">ATCC 64411 / 73-15</strain>
    </source>
</reference>
<keyword evidence="1 2" id="KW-0147">Chitin-binding</keyword>
<feature type="compositionally biased region" description="Pro residues" evidence="3">
    <location>
        <begin position="275"/>
        <end position="285"/>
    </location>
</feature>
<feature type="disulfide bond" evidence="2">
    <location>
        <begin position="61"/>
        <end position="75"/>
    </location>
</feature>
<evidence type="ECO:0000256" key="4">
    <source>
        <dbReference type="SAM" id="SignalP"/>
    </source>
</evidence>
<accession>A0A0C4E9C1</accession>
<dbReference type="EMBL" id="GL876974">
    <property type="protein sequence ID" value="KLU90237.1"/>
    <property type="molecule type" value="Genomic_DNA"/>
</dbReference>